<organism evidence="1 2">
    <name type="scientific">Campylobacter pinnipediorum subsp. pinnipediorum</name>
    <dbReference type="NCBI Taxonomy" id="1660067"/>
    <lineage>
        <taxon>Bacteria</taxon>
        <taxon>Pseudomonadati</taxon>
        <taxon>Campylobacterota</taxon>
        <taxon>Epsilonproteobacteria</taxon>
        <taxon>Campylobacterales</taxon>
        <taxon>Campylobacteraceae</taxon>
        <taxon>Campylobacter</taxon>
    </lineage>
</organism>
<comment type="caution">
    <text evidence="1">The sequence shown here is derived from an EMBL/GenBank/DDBJ whole genome shotgun (WGS) entry which is preliminary data.</text>
</comment>
<name>A0AAX0L9G3_9BACT</name>
<proteinExistence type="predicted"/>
<dbReference type="Pfam" id="PF20293">
    <property type="entry name" value="MC6"/>
    <property type="match status" value="1"/>
</dbReference>
<dbReference type="InterPro" id="IPR046897">
    <property type="entry name" value="ABC-3C_MC6"/>
</dbReference>
<dbReference type="Proteomes" id="UP000189728">
    <property type="component" value="Unassembled WGS sequence"/>
</dbReference>
<reference evidence="1 2" key="1">
    <citation type="submission" date="2016-08" db="EMBL/GenBank/DDBJ databases">
        <title>Campylobacter species from sea mammals.</title>
        <authorList>
            <person name="Gilbert M.J."/>
            <person name="Byrne B.A."/>
            <person name="Zomer A.L."/>
            <person name="Wagenaar J.A."/>
        </authorList>
    </citation>
    <scope>NUCLEOTIDE SEQUENCE [LARGE SCALE GENOMIC DNA]</scope>
    <source>
        <strain evidence="1 2">1105248</strain>
    </source>
</reference>
<accession>A0AAX0L9G3</accession>
<dbReference type="RefSeq" id="WP_078387703.1">
    <property type="nucleotide sequence ID" value="NZ_CP012547.1"/>
</dbReference>
<evidence type="ECO:0000313" key="1">
    <source>
        <dbReference type="EMBL" id="OPA77230.1"/>
    </source>
</evidence>
<sequence length="74" mass="8859">MIITERYPQNSLYVLGAELIKILENEKEYTIFDLYNSFNRHHKVSLKYFILTIDWLFLINVVNITENGFIKKCS</sequence>
<dbReference type="AlphaFoldDB" id="A0AAX0L9G3"/>
<protein>
    <submittedName>
        <fullName evidence="1">Uncharacterized protein</fullName>
    </submittedName>
</protein>
<evidence type="ECO:0000313" key="2">
    <source>
        <dbReference type="Proteomes" id="UP000189728"/>
    </source>
</evidence>
<dbReference type="EMBL" id="MCRK01000036">
    <property type="protein sequence ID" value="OPA77230.1"/>
    <property type="molecule type" value="Genomic_DNA"/>
</dbReference>
<gene>
    <name evidence="1" type="ORF">BFG04_03805</name>
</gene>